<keyword evidence="2" id="KW-0238">DNA-binding</keyword>
<dbReference type="PANTHER" id="PTHR33164:SF43">
    <property type="entry name" value="HTH-TYPE TRANSCRIPTIONAL REPRESSOR YETL"/>
    <property type="match status" value="1"/>
</dbReference>
<gene>
    <name evidence="2" type="ORF">DFR41_104172</name>
</gene>
<evidence type="ECO:0000313" key="3">
    <source>
        <dbReference type="Proteomes" id="UP000255265"/>
    </source>
</evidence>
<dbReference type="Proteomes" id="UP000255265">
    <property type="component" value="Unassembled WGS sequence"/>
</dbReference>
<dbReference type="EMBL" id="QQAV01000004">
    <property type="protein sequence ID" value="RDI25116.1"/>
    <property type="molecule type" value="Genomic_DNA"/>
</dbReference>
<dbReference type="PROSITE" id="PS50995">
    <property type="entry name" value="HTH_MARR_2"/>
    <property type="match status" value="1"/>
</dbReference>
<feature type="domain" description="HTH marR-type" evidence="1">
    <location>
        <begin position="5"/>
        <end position="138"/>
    </location>
</feature>
<dbReference type="InterPro" id="IPR039422">
    <property type="entry name" value="MarR/SlyA-like"/>
</dbReference>
<protein>
    <submittedName>
        <fullName evidence="2">DNA-binding MarR family transcriptional regulator</fullName>
    </submittedName>
</protein>
<dbReference type="PRINTS" id="PR00598">
    <property type="entry name" value="HTHMARR"/>
</dbReference>
<dbReference type="AlphaFoldDB" id="A0A370FFC7"/>
<sequence length="160" mass="17911">MERTADLFLFRLAKLASVSGQPLVRLCEGKYGITRREWRLIVVLSQEGPLLSTALARRASVEPARTSRTVTQLVARGLAERIPRPNDRRCIEVHLTQRARDIYADLYPVVQEIEGALLAGLSAQDRAELGRLMSMLESTAGALVPPAQLPKADRRKFHRK</sequence>
<organism evidence="2 3">
    <name type="scientific">Pseudacidovorax intermedius</name>
    <dbReference type="NCBI Taxonomy" id="433924"/>
    <lineage>
        <taxon>Bacteria</taxon>
        <taxon>Pseudomonadati</taxon>
        <taxon>Pseudomonadota</taxon>
        <taxon>Betaproteobacteria</taxon>
        <taxon>Burkholderiales</taxon>
        <taxon>Comamonadaceae</taxon>
        <taxon>Pseudacidovorax</taxon>
    </lineage>
</organism>
<dbReference type="SMART" id="SM00347">
    <property type="entry name" value="HTH_MARR"/>
    <property type="match status" value="1"/>
</dbReference>
<comment type="caution">
    <text evidence="2">The sequence shown here is derived from an EMBL/GenBank/DDBJ whole genome shotgun (WGS) entry which is preliminary data.</text>
</comment>
<evidence type="ECO:0000313" key="2">
    <source>
        <dbReference type="EMBL" id="RDI25116.1"/>
    </source>
</evidence>
<proteinExistence type="predicted"/>
<reference evidence="2 3" key="1">
    <citation type="submission" date="2018-07" db="EMBL/GenBank/DDBJ databases">
        <title>Genomic Encyclopedia of Type Strains, Phase IV (KMG-IV): sequencing the most valuable type-strain genomes for metagenomic binning, comparative biology and taxonomic classification.</title>
        <authorList>
            <person name="Goeker M."/>
        </authorList>
    </citation>
    <scope>NUCLEOTIDE SEQUENCE [LARGE SCALE GENOMIC DNA]</scope>
    <source>
        <strain evidence="2 3">DSM 21352</strain>
    </source>
</reference>
<dbReference type="InterPro" id="IPR036390">
    <property type="entry name" value="WH_DNA-bd_sf"/>
</dbReference>
<dbReference type="InterPro" id="IPR036388">
    <property type="entry name" value="WH-like_DNA-bd_sf"/>
</dbReference>
<dbReference type="PANTHER" id="PTHR33164">
    <property type="entry name" value="TRANSCRIPTIONAL REGULATOR, MARR FAMILY"/>
    <property type="match status" value="1"/>
</dbReference>
<dbReference type="GO" id="GO:0006950">
    <property type="term" value="P:response to stress"/>
    <property type="evidence" value="ECO:0007669"/>
    <property type="project" value="TreeGrafter"/>
</dbReference>
<name>A0A370FFC7_9BURK</name>
<dbReference type="GO" id="GO:0003700">
    <property type="term" value="F:DNA-binding transcription factor activity"/>
    <property type="evidence" value="ECO:0007669"/>
    <property type="project" value="InterPro"/>
</dbReference>
<dbReference type="GO" id="GO:0003677">
    <property type="term" value="F:DNA binding"/>
    <property type="evidence" value="ECO:0007669"/>
    <property type="project" value="UniProtKB-KW"/>
</dbReference>
<dbReference type="Gene3D" id="1.10.10.10">
    <property type="entry name" value="Winged helix-like DNA-binding domain superfamily/Winged helix DNA-binding domain"/>
    <property type="match status" value="1"/>
</dbReference>
<dbReference type="SUPFAM" id="SSF46785">
    <property type="entry name" value="Winged helix' DNA-binding domain"/>
    <property type="match status" value="1"/>
</dbReference>
<accession>A0A370FFC7</accession>
<dbReference type="Pfam" id="PF12802">
    <property type="entry name" value="MarR_2"/>
    <property type="match status" value="1"/>
</dbReference>
<keyword evidence="3" id="KW-1185">Reference proteome</keyword>
<dbReference type="InterPro" id="IPR000835">
    <property type="entry name" value="HTH_MarR-typ"/>
</dbReference>
<evidence type="ECO:0000259" key="1">
    <source>
        <dbReference type="PROSITE" id="PS50995"/>
    </source>
</evidence>